<feature type="transmembrane region" description="Helical" evidence="2">
    <location>
        <begin position="109"/>
        <end position="130"/>
    </location>
</feature>
<feature type="region of interest" description="Disordered" evidence="1">
    <location>
        <begin position="149"/>
        <end position="174"/>
    </location>
</feature>
<dbReference type="PANTHER" id="PTHR32444">
    <property type="entry name" value="BULB-TYPE LECTIN DOMAIN-CONTAINING PROTEIN"/>
    <property type="match status" value="1"/>
</dbReference>
<organism evidence="4 5">
    <name type="scientific">Punica granatum</name>
    <name type="common">Pomegranate</name>
    <dbReference type="NCBI Taxonomy" id="22663"/>
    <lineage>
        <taxon>Eukaryota</taxon>
        <taxon>Viridiplantae</taxon>
        <taxon>Streptophyta</taxon>
        <taxon>Embryophyta</taxon>
        <taxon>Tracheophyta</taxon>
        <taxon>Spermatophyta</taxon>
        <taxon>Magnoliopsida</taxon>
        <taxon>eudicotyledons</taxon>
        <taxon>Gunneridae</taxon>
        <taxon>Pentapetalae</taxon>
        <taxon>rosids</taxon>
        <taxon>malvids</taxon>
        <taxon>Myrtales</taxon>
        <taxon>Lythraceae</taxon>
        <taxon>Punica</taxon>
    </lineage>
</organism>
<gene>
    <name evidence="4" type="ORF">CDL15_Pgr024655</name>
</gene>
<dbReference type="PANTHER" id="PTHR32444:SF234">
    <property type="entry name" value="RECEPTOR-LIKE SERINE_THREONINE-PROTEIN KINASE"/>
    <property type="match status" value="1"/>
</dbReference>
<keyword evidence="2" id="KW-0472">Membrane</keyword>
<keyword evidence="2" id="KW-1133">Transmembrane helix</keyword>
<dbReference type="SMART" id="SM00473">
    <property type="entry name" value="PAN_AP"/>
    <property type="match status" value="1"/>
</dbReference>
<proteinExistence type="predicted"/>
<name>A0A218WUD1_PUNGR</name>
<evidence type="ECO:0000256" key="2">
    <source>
        <dbReference type="SAM" id="Phobius"/>
    </source>
</evidence>
<dbReference type="AlphaFoldDB" id="A0A218WUD1"/>
<dbReference type="PROSITE" id="PS50948">
    <property type="entry name" value="PAN"/>
    <property type="match status" value="1"/>
</dbReference>
<dbReference type="CDD" id="cd01098">
    <property type="entry name" value="PAN_AP_plant"/>
    <property type="match status" value="1"/>
</dbReference>
<feature type="domain" description="Apple" evidence="3">
    <location>
        <begin position="7"/>
        <end position="96"/>
    </location>
</feature>
<protein>
    <recommendedName>
        <fullName evidence="3">Apple domain-containing protein</fullName>
    </recommendedName>
</protein>
<comment type="caution">
    <text evidence="4">The sequence shown here is derived from an EMBL/GenBank/DDBJ whole genome shotgun (WGS) entry which is preliminary data.</text>
</comment>
<evidence type="ECO:0000256" key="1">
    <source>
        <dbReference type="SAM" id="MobiDB-lite"/>
    </source>
</evidence>
<feature type="compositionally biased region" description="Polar residues" evidence="1">
    <location>
        <begin position="149"/>
        <end position="163"/>
    </location>
</feature>
<sequence length="174" mass="19233">MDWTQGCERDKPLKSVDMVGFKKFKNMKLPDTTSTWVNASLDIKAGHEKCLGSCSCIAYTHSDIKGLGSGCALWYGDLQDIQTFSNVGQDLHIRMAASELGDNGNHLKIAVAAIVWIVRAIGMVFTIYCCHRSNTKSKGLTEIIEESLSPSTSPYRTQKQGAHQASHPKADRWQ</sequence>
<evidence type="ECO:0000259" key="3">
    <source>
        <dbReference type="PROSITE" id="PS50948"/>
    </source>
</evidence>
<evidence type="ECO:0000313" key="5">
    <source>
        <dbReference type="Proteomes" id="UP000197138"/>
    </source>
</evidence>
<dbReference type="InterPro" id="IPR003609">
    <property type="entry name" value="Pan_app"/>
</dbReference>
<dbReference type="Proteomes" id="UP000197138">
    <property type="component" value="Unassembled WGS sequence"/>
</dbReference>
<reference evidence="5" key="1">
    <citation type="journal article" date="2017" name="Plant J.">
        <title>The pomegranate (Punica granatum L.) genome and the genomics of punicalagin biosynthesis.</title>
        <authorList>
            <person name="Qin G."/>
            <person name="Xu C."/>
            <person name="Ming R."/>
            <person name="Tang H."/>
            <person name="Guyot R."/>
            <person name="Kramer E.M."/>
            <person name="Hu Y."/>
            <person name="Yi X."/>
            <person name="Qi Y."/>
            <person name="Xu X."/>
            <person name="Gao Z."/>
            <person name="Pan H."/>
            <person name="Jian J."/>
            <person name="Tian Y."/>
            <person name="Yue Z."/>
            <person name="Xu Y."/>
        </authorList>
    </citation>
    <scope>NUCLEOTIDE SEQUENCE [LARGE SCALE GENOMIC DNA]</scope>
    <source>
        <strain evidence="5">cv. Dabenzi</strain>
    </source>
</reference>
<dbReference type="Pfam" id="PF08276">
    <property type="entry name" value="PAN_2"/>
    <property type="match status" value="1"/>
</dbReference>
<dbReference type="EMBL" id="MTKT01003205">
    <property type="protein sequence ID" value="OWM76447.1"/>
    <property type="molecule type" value="Genomic_DNA"/>
</dbReference>
<evidence type="ECO:0000313" key="4">
    <source>
        <dbReference type="EMBL" id="OWM76447.1"/>
    </source>
</evidence>
<keyword evidence="2" id="KW-0812">Transmembrane</keyword>
<accession>A0A218WUD1</accession>